<dbReference type="Proteomes" id="UP000242592">
    <property type="component" value="Unassembled WGS sequence"/>
</dbReference>
<evidence type="ECO:0000259" key="3">
    <source>
        <dbReference type="Pfam" id="PF12850"/>
    </source>
</evidence>
<keyword evidence="5" id="KW-1185">Reference proteome</keyword>
<dbReference type="EMBL" id="FQXN01000005">
    <property type="protein sequence ID" value="SHH52607.1"/>
    <property type="molecule type" value="Genomic_DNA"/>
</dbReference>
<dbReference type="Pfam" id="PF12850">
    <property type="entry name" value="Metallophos_2"/>
    <property type="match status" value="1"/>
</dbReference>
<reference evidence="5" key="1">
    <citation type="submission" date="2016-11" db="EMBL/GenBank/DDBJ databases">
        <authorList>
            <person name="Varghese N."/>
            <person name="Submissions S."/>
        </authorList>
    </citation>
    <scope>NUCLEOTIDE SEQUENCE [LARGE SCALE GENOMIC DNA]</scope>
    <source>
        <strain evidence="5">DSM 15807</strain>
    </source>
</reference>
<dbReference type="InterPro" id="IPR024654">
    <property type="entry name" value="Calcineurin-like_PHP_lpxH"/>
</dbReference>
<accession>A0A1M5TPB4</accession>
<feature type="domain" description="Calcineurin-like phosphoesterase" evidence="3">
    <location>
        <begin position="4"/>
        <end position="137"/>
    </location>
</feature>
<comment type="similarity">
    <text evidence="1 2">Belongs to the metallophosphoesterase superfamily. YfcE family.</text>
</comment>
<dbReference type="EC" id="3.1.4.-" evidence="2"/>
<name>A0A1M5TPB4_9BACT</name>
<protein>
    <recommendedName>
        <fullName evidence="2">Phosphoesterase</fullName>
        <ecNumber evidence="2">3.1.4.-</ecNumber>
    </recommendedName>
</protein>
<dbReference type="GO" id="GO:0016787">
    <property type="term" value="F:hydrolase activity"/>
    <property type="evidence" value="ECO:0007669"/>
    <property type="project" value="UniProtKB-UniRule"/>
</dbReference>
<evidence type="ECO:0000313" key="4">
    <source>
        <dbReference type="EMBL" id="SHH52607.1"/>
    </source>
</evidence>
<organism evidence="4 5">
    <name type="scientific">Thermosipho atlanticus DSM 15807</name>
    <dbReference type="NCBI Taxonomy" id="1123380"/>
    <lineage>
        <taxon>Bacteria</taxon>
        <taxon>Thermotogati</taxon>
        <taxon>Thermotogota</taxon>
        <taxon>Thermotogae</taxon>
        <taxon>Thermotogales</taxon>
        <taxon>Fervidobacteriaceae</taxon>
        <taxon>Thermosipho</taxon>
    </lineage>
</organism>
<dbReference type="NCBIfam" id="TIGR00040">
    <property type="entry name" value="yfcE"/>
    <property type="match status" value="1"/>
</dbReference>
<dbReference type="SUPFAM" id="SSF56300">
    <property type="entry name" value="Metallo-dependent phosphatases"/>
    <property type="match status" value="1"/>
</dbReference>
<evidence type="ECO:0000313" key="5">
    <source>
        <dbReference type="Proteomes" id="UP000242592"/>
    </source>
</evidence>
<evidence type="ECO:0000256" key="1">
    <source>
        <dbReference type="ARBA" id="ARBA00008950"/>
    </source>
</evidence>
<dbReference type="GO" id="GO:0046872">
    <property type="term" value="F:metal ion binding"/>
    <property type="evidence" value="ECO:0007669"/>
    <property type="project" value="UniProtKB-KW"/>
</dbReference>
<dbReference type="InterPro" id="IPR029052">
    <property type="entry name" value="Metallo-depent_PP-like"/>
</dbReference>
<comment type="cofactor">
    <cofactor evidence="2">
        <name>a divalent metal cation</name>
        <dbReference type="ChEBI" id="CHEBI:60240"/>
    </cofactor>
</comment>
<dbReference type="OrthoDB" id="9800565at2"/>
<dbReference type="AlphaFoldDB" id="A0A1M5TPB4"/>
<gene>
    <name evidence="4" type="ORF">SAMN02745199_1438</name>
</gene>
<keyword evidence="2" id="KW-0479">Metal-binding</keyword>
<dbReference type="InterPro" id="IPR000979">
    <property type="entry name" value="Phosphodiesterase_MJ0936/Vps29"/>
</dbReference>
<evidence type="ECO:0000256" key="2">
    <source>
        <dbReference type="RuleBase" id="RU362039"/>
    </source>
</evidence>
<proteinExistence type="inferred from homology"/>
<dbReference type="RefSeq" id="WP_073073594.1">
    <property type="nucleotide sequence ID" value="NZ_FQXN01000005.1"/>
</dbReference>
<dbReference type="STRING" id="1123380.SAMN02745199_1438"/>
<dbReference type="Gene3D" id="3.60.21.10">
    <property type="match status" value="1"/>
</dbReference>
<sequence length="159" mass="18220">MKKYLVISDLHIPTRCKEIHPNLIELAKKCDGIFALGDFVNIDTVIYLQSLNKNFFAVSGNMDEYDVKDYLPLQKIVKIGKFNIGMVHGSGSHFNIHKRIINWFPNDTNIILFGHSHSPTDLLYGGKRFLNPGTAMKTYGILEITDKDIYFTIKKLKEE</sequence>
<dbReference type="PANTHER" id="PTHR11124">
    <property type="entry name" value="VACUOLAR SORTING PROTEIN VPS29"/>
    <property type="match status" value="1"/>
</dbReference>